<evidence type="ECO:0000256" key="1">
    <source>
        <dbReference type="ARBA" id="ARBA00007992"/>
    </source>
</evidence>
<dbReference type="InterPro" id="IPR002938">
    <property type="entry name" value="FAD-bd"/>
</dbReference>
<dbReference type="SUPFAM" id="SSF51905">
    <property type="entry name" value="FAD/NAD(P)-binding domain"/>
    <property type="match status" value="1"/>
</dbReference>
<dbReference type="Pfam" id="PF01494">
    <property type="entry name" value="FAD_binding_3"/>
    <property type="match status" value="1"/>
</dbReference>
<proteinExistence type="inferred from homology"/>
<dbReference type="Proteomes" id="UP001220324">
    <property type="component" value="Unassembled WGS sequence"/>
</dbReference>
<keyword evidence="9" id="KW-1185">Reference proteome</keyword>
<keyword evidence="5" id="KW-0503">Monooxygenase</keyword>
<reference evidence="8 9" key="1">
    <citation type="journal article" date="2023" name="IMA Fungus">
        <title>Comparative genomic study of the Penicillium genus elucidates a diverse pangenome and 15 lateral gene transfer events.</title>
        <authorList>
            <person name="Petersen C."/>
            <person name="Sorensen T."/>
            <person name="Nielsen M.R."/>
            <person name="Sondergaard T.E."/>
            <person name="Sorensen J.L."/>
            <person name="Fitzpatrick D.A."/>
            <person name="Frisvad J.C."/>
            <person name="Nielsen K.L."/>
        </authorList>
    </citation>
    <scope>NUCLEOTIDE SEQUENCE [LARGE SCALE GENOMIC DNA]</scope>
    <source>
        <strain evidence="8 9">IBT 35679</strain>
    </source>
</reference>
<dbReference type="PROSITE" id="PS51257">
    <property type="entry name" value="PROKAR_LIPOPROTEIN"/>
    <property type="match status" value="1"/>
</dbReference>
<dbReference type="Gene3D" id="3.50.50.60">
    <property type="entry name" value="FAD/NAD(P)-binding domain"/>
    <property type="match status" value="1"/>
</dbReference>
<dbReference type="AlphaFoldDB" id="A0AAD6CZ36"/>
<dbReference type="PANTHER" id="PTHR13789:SF311">
    <property type="entry name" value="HYDROXYLASE, PUTATIVE (AFU_ORTHOLOGUE AFUA_5G10180)-RELATED"/>
    <property type="match status" value="1"/>
</dbReference>
<gene>
    <name evidence="8" type="ORF">N7494_006496</name>
</gene>
<dbReference type="PANTHER" id="PTHR13789">
    <property type="entry name" value="MONOOXYGENASE"/>
    <property type="match status" value="1"/>
</dbReference>
<dbReference type="EMBL" id="JAQIZZ010000005">
    <property type="protein sequence ID" value="KAJ5541420.1"/>
    <property type="molecule type" value="Genomic_DNA"/>
</dbReference>
<sequence>MKVIIVGAGLGGLACAIACCREGIDVVVLEKSPEAQEAGAGIQIPPNGGRIMRELGVFSKLLEKGAKVQEVEFRRYDDGHSLRIMPFGDDITHEFGVPWLIIHRADYHQVLLEEAIRLGVKFQWGATVENVLTDGPEVILAGGERVSGDVVIGADGIGSTVRNILLGDTVSLIETGDLAYRAVFKREQLEALNDDKVTELCQRVGVTSWLGPDKHTIFYPVRDGEELNLVLLRPDTFNQASHREKGDIYEMRESYADWDETLRKIISCVPSVDKWKLSNLPELPLWSKGAVALLGDACHPTLPYQAQGAAMAVEDGALIGKLLGLLQARFTKLEKDPSLSTNESTQNNIVSVLELYEHIRKKRTSRSVQGAIMNRKLFHMQDGLLRRIRDFLVRYAGVTRKSDWTWLSSFRQRQTLGHDVLEESTKLFEVWAATHLPVKSG</sequence>
<evidence type="ECO:0000259" key="7">
    <source>
        <dbReference type="Pfam" id="PF01494"/>
    </source>
</evidence>
<protein>
    <recommendedName>
        <fullName evidence="7">FAD-binding domain-containing protein</fullName>
    </recommendedName>
</protein>
<name>A0AAD6CZ36_9EURO</name>
<comment type="caution">
    <text evidence="8">The sequence shown here is derived from an EMBL/GenBank/DDBJ whole genome shotgun (WGS) entry which is preliminary data.</text>
</comment>
<keyword evidence="3" id="KW-0274">FAD</keyword>
<evidence type="ECO:0000313" key="9">
    <source>
        <dbReference type="Proteomes" id="UP001220324"/>
    </source>
</evidence>
<dbReference type="InterPro" id="IPR050493">
    <property type="entry name" value="FAD-dep_Monooxygenase_BioMet"/>
</dbReference>
<keyword evidence="6" id="KW-0732">Signal</keyword>
<dbReference type="InterPro" id="IPR036188">
    <property type="entry name" value="FAD/NAD-bd_sf"/>
</dbReference>
<dbReference type="GO" id="GO:0004497">
    <property type="term" value="F:monooxygenase activity"/>
    <property type="evidence" value="ECO:0007669"/>
    <property type="project" value="UniProtKB-KW"/>
</dbReference>
<keyword evidence="2" id="KW-0285">Flavoprotein</keyword>
<evidence type="ECO:0000256" key="5">
    <source>
        <dbReference type="ARBA" id="ARBA00023033"/>
    </source>
</evidence>
<keyword evidence="4" id="KW-0560">Oxidoreductase</keyword>
<evidence type="ECO:0000256" key="3">
    <source>
        <dbReference type="ARBA" id="ARBA00022827"/>
    </source>
</evidence>
<dbReference type="SUPFAM" id="SSF54373">
    <property type="entry name" value="FAD-linked reductases, C-terminal domain"/>
    <property type="match status" value="1"/>
</dbReference>
<dbReference type="FunFam" id="3.50.50.60:FF:000115">
    <property type="entry name" value="Salicylate hydroxylase, putative"/>
    <property type="match status" value="1"/>
</dbReference>
<comment type="similarity">
    <text evidence="1">Belongs to the paxM FAD-dependent monooxygenase family.</text>
</comment>
<feature type="chain" id="PRO_5042250313" description="FAD-binding domain-containing protein" evidence="6">
    <location>
        <begin position="17"/>
        <end position="441"/>
    </location>
</feature>
<feature type="signal peptide" evidence="6">
    <location>
        <begin position="1"/>
        <end position="16"/>
    </location>
</feature>
<feature type="domain" description="FAD-binding" evidence="7">
    <location>
        <begin position="2"/>
        <end position="324"/>
    </location>
</feature>
<evidence type="ECO:0000256" key="6">
    <source>
        <dbReference type="SAM" id="SignalP"/>
    </source>
</evidence>
<evidence type="ECO:0000256" key="4">
    <source>
        <dbReference type="ARBA" id="ARBA00023002"/>
    </source>
</evidence>
<organism evidence="8 9">
    <name type="scientific">Penicillium frequentans</name>
    <dbReference type="NCBI Taxonomy" id="3151616"/>
    <lineage>
        <taxon>Eukaryota</taxon>
        <taxon>Fungi</taxon>
        <taxon>Dikarya</taxon>
        <taxon>Ascomycota</taxon>
        <taxon>Pezizomycotina</taxon>
        <taxon>Eurotiomycetes</taxon>
        <taxon>Eurotiomycetidae</taxon>
        <taxon>Eurotiales</taxon>
        <taxon>Aspergillaceae</taxon>
        <taxon>Penicillium</taxon>
    </lineage>
</organism>
<dbReference type="GO" id="GO:0071949">
    <property type="term" value="F:FAD binding"/>
    <property type="evidence" value="ECO:0007669"/>
    <property type="project" value="InterPro"/>
</dbReference>
<evidence type="ECO:0000313" key="8">
    <source>
        <dbReference type="EMBL" id="KAJ5541420.1"/>
    </source>
</evidence>
<evidence type="ECO:0000256" key="2">
    <source>
        <dbReference type="ARBA" id="ARBA00022630"/>
    </source>
</evidence>
<dbReference type="PRINTS" id="PR00420">
    <property type="entry name" value="RNGMNOXGNASE"/>
</dbReference>
<accession>A0AAD6CZ36</accession>